<feature type="compositionally biased region" description="Polar residues" evidence="5">
    <location>
        <begin position="608"/>
        <end position="621"/>
    </location>
</feature>
<reference evidence="8" key="1">
    <citation type="submission" date="2022-11" db="EMBL/GenBank/DDBJ databases">
        <title>Centuries of genome instability and evolution in soft-shell clam transmissible cancer (bioRxiv).</title>
        <authorList>
            <person name="Hart S.F.M."/>
            <person name="Yonemitsu M.A."/>
            <person name="Giersch R.M."/>
            <person name="Beal B.F."/>
            <person name="Arriagada G."/>
            <person name="Davis B.W."/>
            <person name="Ostrander E.A."/>
            <person name="Goff S.P."/>
            <person name="Metzger M.J."/>
        </authorList>
    </citation>
    <scope>NUCLEOTIDE SEQUENCE</scope>
    <source>
        <strain evidence="8">MELC-2E11</strain>
        <tissue evidence="8">Siphon/mantle</tissue>
    </source>
</reference>
<keyword evidence="1" id="KW-0217">Developmental protein</keyword>
<dbReference type="InterPro" id="IPR036790">
    <property type="entry name" value="Frizzled_dom_sf"/>
</dbReference>
<protein>
    <submittedName>
        <fullName evidence="8">SMO-like protein</fullName>
    </submittedName>
</protein>
<dbReference type="PANTHER" id="PTHR11309">
    <property type="entry name" value="FRIZZLED"/>
    <property type="match status" value="1"/>
</dbReference>
<keyword evidence="6" id="KW-0472">Membrane</keyword>
<dbReference type="Pfam" id="PF01392">
    <property type="entry name" value="Fz"/>
    <property type="match status" value="1"/>
</dbReference>
<evidence type="ECO:0000256" key="6">
    <source>
        <dbReference type="SAM" id="Phobius"/>
    </source>
</evidence>
<dbReference type="Gene3D" id="1.10.2000.10">
    <property type="entry name" value="Frizzled cysteine-rich domain"/>
    <property type="match status" value="1"/>
</dbReference>
<dbReference type="InterPro" id="IPR000539">
    <property type="entry name" value="Frizzled/Smoothened_7TM"/>
</dbReference>
<dbReference type="SMART" id="SM00063">
    <property type="entry name" value="FRI"/>
    <property type="match status" value="1"/>
</dbReference>
<name>A0ABY7F692_MYAAR</name>
<organism evidence="8 9">
    <name type="scientific">Mya arenaria</name>
    <name type="common">Soft-shell clam</name>
    <dbReference type="NCBI Taxonomy" id="6604"/>
    <lineage>
        <taxon>Eukaryota</taxon>
        <taxon>Metazoa</taxon>
        <taxon>Spiralia</taxon>
        <taxon>Lophotrochozoa</taxon>
        <taxon>Mollusca</taxon>
        <taxon>Bivalvia</taxon>
        <taxon>Autobranchia</taxon>
        <taxon>Heteroconchia</taxon>
        <taxon>Euheterodonta</taxon>
        <taxon>Imparidentia</taxon>
        <taxon>Neoheterodontei</taxon>
        <taxon>Myida</taxon>
        <taxon>Myoidea</taxon>
        <taxon>Myidae</taxon>
        <taxon>Mya</taxon>
    </lineage>
</organism>
<dbReference type="SMART" id="SM01330">
    <property type="entry name" value="Frizzled"/>
    <property type="match status" value="1"/>
</dbReference>
<feature type="transmembrane region" description="Helical" evidence="6">
    <location>
        <begin position="24"/>
        <end position="45"/>
    </location>
</feature>
<gene>
    <name evidence="8" type="ORF">MAR_031136</name>
</gene>
<dbReference type="Pfam" id="PF01534">
    <property type="entry name" value="Frizzled"/>
    <property type="match status" value="1"/>
</dbReference>
<dbReference type="Proteomes" id="UP001164746">
    <property type="component" value="Chromosome 10"/>
</dbReference>
<evidence type="ECO:0000256" key="1">
    <source>
        <dbReference type="ARBA" id="ARBA00022473"/>
    </source>
</evidence>
<feature type="transmembrane region" description="Helical" evidence="6">
    <location>
        <begin position="411"/>
        <end position="433"/>
    </location>
</feature>
<evidence type="ECO:0000256" key="3">
    <source>
        <dbReference type="ARBA" id="ARBA00023170"/>
    </source>
</evidence>
<feature type="domain" description="FZ" evidence="7">
    <location>
        <begin position="50"/>
        <end position="186"/>
    </location>
</feature>
<evidence type="ECO:0000313" key="8">
    <source>
        <dbReference type="EMBL" id="WAR16542.1"/>
    </source>
</evidence>
<evidence type="ECO:0000259" key="7">
    <source>
        <dbReference type="PROSITE" id="PS50038"/>
    </source>
</evidence>
<dbReference type="EMBL" id="CP111021">
    <property type="protein sequence ID" value="WAR16542.1"/>
    <property type="molecule type" value="Genomic_DNA"/>
</dbReference>
<dbReference type="InterPro" id="IPR015526">
    <property type="entry name" value="Frizzled/SFRP"/>
</dbReference>
<dbReference type="PANTHER" id="PTHR11309:SF35">
    <property type="entry name" value="PROTEIN SMOOTHENED"/>
    <property type="match status" value="1"/>
</dbReference>
<feature type="region of interest" description="Disordered" evidence="5">
    <location>
        <begin position="608"/>
        <end position="768"/>
    </location>
</feature>
<evidence type="ECO:0000313" key="9">
    <source>
        <dbReference type="Proteomes" id="UP001164746"/>
    </source>
</evidence>
<keyword evidence="2" id="KW-1015">Disulfide bond</keyword>
<feature type="compositionally biased region" description="Polar residues" evidence="5">
    <location>
        <begin position="524"/>
        <end position="534"/>
    </location>
</feature>
<evidence type="ECO:0000256" key="2">
    <source>
        <dbReference type="ARBA" id="ARBA00023157"/>
    </source>
</evidence>
<feature type="transmembrane region" description="Helical" evidence="6">
    <location>
        <begin position="248"/>
        <end position="269"/>
    </location>
</feature>
<feature type="compositionally biased region" description="Low complexity" evidence="5">
    <location>
        <begin position="626"/>
        <end position="646"/>
    </location>
</feature>
<dbReference type="Gene3D" id="1.20.1070.10">
    <property type="entry name" value="Rhodopsin 7-helix transmembrane proteins"/>
    <property type="match status" value="2"/>
</dbReference>
<evidence type="ECO:0000256" key="5">
    <source>
        <dbReference type="SAM" id="MobiDB-lite"/>
    </source>
</evidence>
<feature type="compositionally biased region" description="Polar residues" evidence="5">
    <location>
        <begin position="699"/>
        <end position="712"/>
    </location>
</feature>
<sequence>MWGQYKTMSSYRVKGHGLPNTQKLTVVFIVAFIMSPHGIILTASVPCYMNDTSSCVPVEVTECLTGEVTFNYTSLVYTNGSLSQVEIQTQLDAWSHLKAVPECWSIIQPFLCSVYLPRCDQGESTGVERPNRELCERVRSPCQVIITAGGQWPSFLDCEQDFYAENCGPTFYETSKFTTDGECVAPLISTGVEENWYGGMQGCGMQCEDPLYTPNEHKGVFILVAVVASLCITFVLDWKVGRKYPAVILFYINGCFLVATLGWMVQLMAGEGVTCRKDGTIRKNEPLIGYSARRPVKEDGLFPHHQLVSAARSHHHLSVYICRELLMPTPSAGFVSLVLPNSGCGWGLKTLIKVRKDSPPFIGAKATSKIHDTIIRLGVFILLTCRSNISVSQIIEGTVSTSCEIESRPSVVAVAVHIITFFAASLVFSSWSWNKASINRHKSDSSDISKASANGVCVNVNNRKHFPMQSVGSSNNISDSILTKNTDSISEIDLPQTKPVLPDFSIFTAKAALLPTKTGEKGDNSNTNGNSTLKGANPSPSGSFRRGRRREVKLEMTETSFYQEDDENIEMGGNQVINCEENCHETGEVKGNLKELGPLVNEIFEQARASSGNGRSSTQGQRDPMGSSRLGSASSRGSRGSRGSQSKTRDFKYANTKVSLPPEVPRNEGDKTARKRPFSGDYILTSQRNSAKRDESTRKSQSQPNSRVSSATDGHKRQIGHNGNENTDEFGGKNISYSPRPYTNPFRKNRDPTEGDVLGDDPDVADSPVNVSVENTVIGTSDKCNAQPNVNVLNIEQEQIESVLLKRPYTNPYRRHRDADNDDDNFEEGCELNGDCLGKPGQMNVSVEVHKEAGSSEETVNILNVEAEHCHHCGAHKHAAGTVNVLDIAAEQMYGSGDYAQVVKDVDVDMGTKKRPVINVDVLNVEAEQSDHEKLKNVMKVSETECRNDDLSIIGSELVVNDNTNGKNRGKEVKSVGVVKTKTKMPKMKNEKGHRANPVVMESYIGEQGTDILEKEQDNKDINKNKGKGKATEENIIASPREIKTLAIETERNPINIAKEIVLKEECDDFDSEYDDVSTDNLTDTYTYTDDDLTEVSSLPC</sequence>
<keyword evidence="6" id="KW-0812">Transmembrane</keyword>
<accession>A0ABY7F692</accession>
<feature type="transmembrane region" description="Helical" evidence="6">
    <location>
        <begin position="219"/>
        <end position="236"/>
    </location>
</feature>
<dbReference type="SUPFAM" id="SSF63501">
    <property type="entry name" value="Frizzled cysteine-rich domain"/>
    <property type="match status" value="1"/>
</dbReference>
<feature type="region of interest" description="Disordered" evidence="5">
    <location>
        <begin position="516"/>
        <end position="551"/>
    </location>
</feature>
<dbReference type="PROSITE" id="PS50038">
    <property type="entry name" value="FZ"/>
    <property type="match status" value="1"/>
</dbReference>
<keyword evidence="6" id="KW-1133">Transmembrane helix</keyword>
<keyword evidence="3" id="KW-0675">Receptor</keyword>
<evidence type="ECO:0000256" key="4">
    <source>
        <dbReference type="PROSITE-ProRule" id="PRU00090"/>
    </source>
</evidence>
<proteinExistence type="predicted"/>
<dbReference type="InterPro" id="IPR020067">
    <property type="entry name" value="Frizzled_dom"/>
</dbReference>
<keyword evidence="9" id="KW-1185">Reference proteome</keyword>
<comment type="caution">
    <text evidence="4">Lacks conserved residue(s) required for the propagation of feature annotation.</text>
</comment>